<dbReference type="EMBL" id="VZIZ01000007">
    <property type="protein sequence ID" value="KAF0569674.1"/>
    <property type="molecule type" value="Genomic_DNA"/>
</dbReference>
<evidence type="ECO:0000313" key="3">
    <source>
        <dbReference type="Proteomes" id="UP000471465"/>
    </source>
</evidence>
<accession>A0A6N7C1E6</accession>
<gene>
    <name evidence="2" type="ORF">FQV37_2701</name>
</gene>
<organism evidence="2 3">
    <name type="scientific">Psychrobacter nivimaris</name>
    <dbReference type="NCBI Taxonomy" id="281738"/>
    <lineage>
        <taxon>Bacteria</taxon>
        <taxon>Pseudomonadati</taxon>
        <taxon>Pseudomonadota</taxon>
        <taxon>Gammaproteobacteria</taxon>
        <taxon>Moraxellales</taxon>
        <taxon>Moraxellaceae</taxon>
        <taxon>Psychrobacter</taxon>
    </lineage>
</organism>
<evidence type="ECO:0000256" key="1">
    <source>
        <dbReference type="SAM" id="Phobius"/>
    </source>
</evidence>
<feature type="transmembrane region" description="Helical" evidence="1">
    <location>
        <begin position="6"/>
        <end position="33"/>
    </location>
</feature>
<dbReference type="AlphaFoldDB" id="A0A6N7C1E6"/>
<reference evidence="2 3" key="1">
    <citation type="submission" date="2019-09" db="EMBL/GenBank/DDBJ databases">
        <title>Draft genome sequence of Psychrobacter nivimaris LAMA 639, in search for biotechnological relevant genes.</title>
        <authorList>
            <person name="Lima A.O.S."/>
            <person name="Staloch B.E.K."/>
            <person name="Freitas R.C."/>
            <person name="Niero H."/>
            <person name="Silva M.A.C."/>
        </authorList>
    </citation>
    <scope>NUCLEOTIDE SEQUENCE [LARGE SCALE GENOMIC DNA]</scope>
    <source>
        <strain evidence="2 3">LAMA 639</strain>
    </source>
</reference>
<comment type="caution">
    <text evidence="2">The sequence shown here is derived from an EMBL/GenBank/DDBJ whole genome shotgun (WGS) entry which is preliminary data.</text>
</comment>
<keyword evidence="1" id="KW-1133">Transmembrane helix</keyword>
<protein>
    <submittedName>
        <fullName evidence="2">Uncharacterized protein</fullName>
    </submittedName>
</protein>
<sequence>MEKSQAQVFTILAIPLLLLGIAGIVGGLVIGLLSEKIFI</sequence>
<keyword evidence="1" id="KW-0812">Transmembrane</keyword>
<evidence type="ECO:0000313" key="2">
    <source>
        <dbReference type="EMBL" id="KAF0569674.1"/>
    </source>
</evidence>
<name>A0A6N7C1E6_9GAMM</name>
<proteinExistence type="predicted"/>
<keyword evidence="1" id="KW-0472">Membrane</keyword>
<keyword evidence="3" id="KW-1185">Reference proteome</keyword>
<dbReference type="Proteomes" id="UP000471465">
    <property type="component" value="Unassembled WGS sequence"/>
</dbReference>